<dbReference type="KEGG" id="bpx:BUPH_02411"/>
<dbReference type="Pfam" id="PF08282">
    <property type="entry name" value="Hydrolase_3"/>
    <property type="match status" value="1"/>
</dbReference>
<evidence type="ECO:0000313" key="1">
    <source>
        <dbReference type="EMBL" id="AFT85978.1"/>
    </source>
</evidence>
<dbReference type="eggNOG" id="COG3387">
    <property type="taxonomic scope" value="Bacteria"/>
</dbReference>
<reference evidence="1 2" key="1">
    <citation type="journal article" date="2012" name="J. Bacteriol.">
        <title>Complete Genome Sequence of Burkholderia phenoliruptrix BR3459a (CLA1), a Heat-Tolerant, Nitrogen-Fixing Symbiont of Mimosa flocculosa.</title>
        <authorList>
            <person name="de Oliveira Cunha C."/>
            <person name="Goda Zuleta L.F."/>
            <person name="Paula de Almeida L.G."/>
            <person name="Prioli Ciapina L."/>
            <person name="Lustrino Borges W."/>
            <person name="Pitard R.M."/>
            <person name="Baldani J.I."/>
            <person name="Straliotto R."/>
            <person name="de Faria S.M."/>
            <person name="Hungria M."/>
            <person name="Sousa Cavada B."/>
            <person name="Mercante F.M."/>
            <person name="Ribeiro de Vasconcelos A.T."/>
        </authorList>
    </citation>
    <scope>NUCLEOTIDE SEQUENCE [LARGE SCALE GENOMIC DNA]</scope>
    <source>
        <strain evidence="1 2">BR3459a</strain>
    </source>
</reference>
<dbReference type="eggNOG" id="COG0561">
    <property type="taxonomic scope" value="Bacteria"/>
</dbReference>
<protein>
    <recommendedName>
        <fullName evidence="3">SIS domain-containing protein</fullName>
    </recommendedName>
</protein>
<dbReference type="Proteomes" id="UP000010105">
    <property type="component" value="Chromosome 1"/>
</dbReference>
<evidence type="ECO:0000313" key="2">
    <source>
        <dbReference type="Proteomes" id="UP000010105"/>
    </source>
</evidence>
<dbReference type="GO" id="GO:0097367">
    <property type="term" value="F:carbohydrate derivative binding"/>
    <property type="evidence" value="ECO:0007669"/>
    <property type="project" value="InterPro"/>
</dbReference>
<dbReference type="InterPro" id="IPR023214">
    <property type="entry name" value="HAD_sf"/>
</dbReference>
<evidence type="ECO:0008006" key="3">
    <source>
        <dbReference type="Google" id="ProtNLM"/>
    </source>
</evidence>
<dbReference type="GO" id="GO:1901135">
    <property type="term" value="P:carbohydrate derivative metabolic process"/>
    <property type="evidence" value="ECO:0007669"/>
    <property type="project" value="InterPro"/>
</dbReference>
<dbReference type="SUPFAM" id="SSF53697">
    <property type="entry name" value="SIS domain"/>
    <property type="match status" value="1"/>
</dbReference>
<dbReference type="PATRIC" id="fig|1229205.11.peg.2113"/>
<dbReference type="InterPro" id="IPR046348">
    <property type="entry name" value="SIS_dom_sf"/>
</dbReference>
<dbReference type="STRING" id="1229205.BUPH_02411"/>
<accession>K0DPZ0</accession>
<dbReference type="Gene3D" id="3.40.50.10490">
    <property type="entry name" value="Glucose-6-phosphate isomerase like protein, domain 1"/>
    <property type="match status" value="1"/>
</dbReference>
<dbReference type="SUPFAM" id="SSF56784">
    <property type="entry name" value="HAD-like"/>
    <property type="match status" value="1"/>
</dbReference>
<sequence>MRRKGPAGMGKEFATEIDYLPTAVQWAFEQNVDLLRRIVESHSGRSLLTVGSGGSSTAAAFLALLHEFSFRKLSRWVTPMGMLAHDARLDSCALGLISAEGKNRDVLAAAQHMLAIEAPGFAFTLAPDSALVSRLGDAGATVAAFQAPWGKDGYLATNSLVTTLILFARAYGVADVETYFSGFDRRWLARRRGYILDQGLSQAIAERRSICALYGRDGSIGAIDLESKMAESAMSTCQTIDYRQFAHGRHLQLADPTTSPCFLTFFSERDGALAQATTDSFPADVPVISLELPSSHAVAEIAAVIDAILVTDIVSVQRGIDPGRPDVPQFGRSLHALDLASHLKPPAYKSPSPATARKVVGRSVTPTHYETLRDAGLEFCNRLEQARFRALVCDFDGTFCNTDRRFEGLDARLIEQIERIATAGIRIGFATGRGDSLHKDLRAKLDSALWSRITIGFYSGSVIANLDTLAPSEVCPDERLGELAQWLTSSGVLSALGSSPKICGSQMSLRLADHSSKARAAAYVRQWIQLRGHRGWRIFYSGHSIDILTEHAGKGRVVAAIAQAVNCNSDDEILRLGDSGDIEGNDFELLADGIGLSVAGVSVAKESCWNLLPVGIMGAAGTRFYLQALQIDGNTLAFSGEFIAHARGSLTGAQRQ</sequence>
<proteinExistence type="predicted"/>
<dbReference type="InterPro" id="IPR036412">
    <property type="entry name" value="HAD-like_sf"/>
</dbReference>
<name>K0DPZ0_9BURK</name>
<gene>
    <name evidence="1" type="ORF">BUPH_02411</name>
</gene>
<dbReference type="AlphaFoldDB" id="K0DPZ0"/>
<dbReference type="EMBL" id="CP003863">
    <property type="protein sequence ID" value="AFT85978.1"/>
    <property type="molecule type" value="Genomic_DNA"/>
</dbReference>
<dbReference type="Gene3D" id="3.40.50.1000">
    <property type="entry name" value="HAD superfamily/HAD-like"/>
    <property type="match status" value="1"/>
</dbReference>
<organism evidence="1 2">
    <name type="scientific">Paraburkholderia phenoliruptrix BR3459a</name>
    <dbReference type="NCBI Taxonomy" id="1229205"/>
    <lineage>
        <taxon>Bacteria</taxon>
        <taxon>Pseudomonadati</taxon>
        <taxon>Pseudomonadota</taxon>
        <taxon>Betaproteobacteria</taxon>
        <taxon>Burkholderiales</taxon>
        <taxon>Burkholderiaceae</taxon>
        <taxon>Paraburkholderia</taxon>
    </lineage>
</organism>
<dbReference type="Gene3D" id="3.90.1070.10">
    <property type="match status" value="1"/>
</dbReference>
<dbReference type="HOGENOM" id="CLU_429554_0_0_4"/>